<comment type="caution">
    <text evidence="2">The sequence shown here is derived from an EMBL/GenBank/DDBJ whole genome shotgun (WGS) entry which is preliminary data.</text>
</comment>
<reference evidence="3" key="1">
    <citation type="journal article" date="2019" name="Int. J. Syst. Evol. Microbiol.">
        <title>The Global Catalogue of Microorganisms (GCM) 10K type strain sequencing project: providing services to taxonomists for standard genome sequencing and annotation.</title>
        <authorList>
            <consortium name="The Broad Institute Genomics Platform"/>
            <consortium name="The Broad Institute Genome Sequencing Center for Infectious Disease"/>
            <person name="Wu L."/>
            <person name="Ma J."/>
        </authorList>
    </citation>
    <scope>NUCLEOTIDE SEQUENCE [LARGE SCALE GENOMIC DNA]</scope>
    <source>
        <strain evidence="3">JCM 17460</strain>
    </source>
</reference>
<dbReference type="Proteomes" id="UP001500301">
    <property type="component" value="Unassembled WGS sequence"/>
</dbReference>
<feature type="domain" description="Helix-turn-helix" evidence="1">
    <location>
        <begin position="9"/>
        <end position="55"/>
    </location>
</feature>
<dbReference type="InterPro" id="IPR041657">
    <property type="entry name" value="HTH_17"/>
</dbReference>
<evidence type="ECO:0000313" key="2">
    <source>
        <dbReference type="EMBL" id="GAA3520462.1"/>
    </source>
</evidence>
<organism evidence="2 3">
    <name type="scientific">Nocardioides daeguensis</name>
    <dbReference type="NCBI Taxonomy" id="908359"/>
    <lineage>
        <taxon>Bacteria</taxon>
        <taxon>Bacillati</taxon>
        <taxon>Actinomycetota</taxon>
        <taxon>Actinomycetes</taxon>
        <taxon>Propionibacteriales</taxon>
        <taxon>Nocardioidaceae</taxon>
        <taxon>Nocardioides</taxon>
    </lineage>
</organism>
<keyword evidence="3" id="KW-1185">Reference proteome</keyword>
<proteinExistence type="predicted"/>
<gene>
    <name evidence="2" type="ORF">GCM10022263_05440</name>
</gene>
<dbReference type="Pfam" id="PF12728">
    <property type="entry name" value="HTH_17"/>
    <property type="match status" value="1"/>
</dbReference>
<protein>
    <recommendedName>
        <fullName evidence="1">Helix-turn-helix domain-containing protein</fullName>
    </recommendedName>
</protein>
<sequence>MIMRMASVSVAQAAQRLGVSVPRIHQRIADGSLAAERIGSQWVVDERSLVRIQERSKAGRPISLRSAWAVIAASENDRDRLKEGGSVTSARARVHLDRLLAPYLVRADDEESVGELAVSLRSMFRNRAERRLLRAAPADLADLRADSRWASLVDLGASGIASGDVEGYLEESKVEGVAKDYLLVESDRGANVVLHVIPDGQYPFPNSRLRLAADLAEHRGPREEARAAELVHELAPEWKEVER</sequence>
<name>A0ABP6UVL4_9ACTN</name>
<evidence type="ECO:0000259" key="1">
    <source>
        <dbReference type="Pfam" id="PF12728"/>
    </source>
</evidence>
<accession>A0ABP6UVL4</accession>
<dbReference type="EMBL" id="BAABBB010000004">
    <property type="protein sequence ID" value="GAA3520462.1"/>
    <property type="molecule type" value="Genomic_DNA"/>
</dbReference>
<evidence type="ECO:0000313" key="3">
    <source>
        <dbReference type="Proteomes" id="UP001500301"/>
    </source>
</evidence>